<proteinExistence type="predicted"/>
<comment type="caution">
    <text evidence="3">The sequence shown here is derived from an EMBL/GenBank/DDBJ whole genome shotgun (WGS) entry which is preliminary data.</text>
</comment>
<sequence length="123" mass="13479">MEGGPRPMSAEKPVDIVCKSAGSKPPAVISWWMGSSRLKHNKDTVSADGNFTSSVLTFRPSIEDNGRQLTCRAENPLIAGSALDDTWDLEIHCLKQGVPLRMFPAAKPLLLPTLRKGLLRRIL</sequence>
<protein>
    <submittedName>
        <fullName evidence="3">Ig-like domain-containing protein</fullName>
    </submittedName>
</protein>
<dbReference type="SUPFAM" id="SSF48726">
    <property type="entry name" value="Immunoglobulin"/>
    <property type="match status" value="1"/>
</dbReference>
<dbReference type="EMBL" id="BMAO01031130">
    <property type="protein sequence ID" value="GFQ72635.1"/>
    <property type="molecule type" value="Genomic_DNA"/>
</dbReference>
<dbReference type="InterPro" id="IPR007110">
    <property type="entry name" value="Ig-like_dom"/>
</dbReference>
<reference evidence="3" key="1">
    <citation type="submission" date="2020-07" db="EMBL/GenBank/DDBJ databases">
        <title>Multicomponent nature underlies the extraordinary mechanical properties of spider dragline silk.</title>
        <authorList>
            <person name="Kono N."/>
            <person name="Nakamura H."/>
            <person name="Mori M."/>
            <person name="Yoshida Y."/>
            <person name="Ohtoshi R."/>
            <person name="Malay A.D."/>
            <person name="Moran D.A.P."/>
            <person name="Tomita M."/>
            <person name="Numata K."/>
            <person name="Arakawa K."/>
        </authorList>
    </citation>
    <scope>NUCLEOTIDE SEQUENCE</scope>
</reference>
<dbReference type="PANTHER" id="PTHR23278">
    <property type="entry name" value="SIDESTEP PROTEIN"/>
    <property type="match status" value="1"/>
</dbReference>
<dbReference type="AlphaFoldDB" id="A0A8X6KDB0"/>
<dbReference type="Proteomes" id="UP000887116">
    <property type="component" value="Unassembled WGS sequence"/>
</dbReference>
<keyword evidence="1" id="KW-1015">Disulfide bond</keyword>
<dbReference type="InterPro" id="IPR013783">
    <property type="entry name" value="Ig-like_fold"/>
</dbReference>
<name>A0A8X6KDB0_TRICU</name>
<evidence type="ECO:0000256" key="1">
    <source>
        <dbReference type="ARBA" id="ARBA00023157"/>
    </source>
</evidence>
<keyword evidence="4" id="KW-1185">Reference proteome</keyword>
<gene>
    <name evidence="3" type="primary">AVEN_235170_1</name>
    <name evidence="3" type="ORF">TNCT_350991</name>
</gene>
<dbReference type="InterPro" id="IPR036179">
    <property type="entry name" value="Ig-like_dom_sf"/>
</dbReference>
<evidence type="ECO:0000259" key="2">
    <source>
        <dbReference type="PROSITE" id="PS50835"/>
    </source>
</evidence>
<dbReference type="Gene3D" id="2.60.40.10">
    <property type="entry name" value="Immunoglobulins"/>
    <property type="match status" value="1"/>
</dbReference>
<evidence type="ECO:0000313" key="3">
    <source>
        <dbReference type="EMBL" id="GFQ72635.1"/>
    </source>
</evidence>
<dbReference type="PANTHER" id="PTHR23278:SF19">
    <property type="entry name" value="OBSCURIN"/>
    <property type="match status" value="1"/>
</dbReference>
<dbReference type="Pfam" id="PF08205">
    <property type="entry name" value="C2-set_2"/>
    <property type="match status" value="1"/>
</dbReference>
<feature type="domain" description="Ig-like" evidence="2">
    <location>
        <begin position="1"/>
        <end position="90"/>
    </location>
</feature>
<dbReference type="InterPro" id="IPR013162">
    <property type="entry name" value="CD80_C2-set"/>
</dbReference>
<dbReference type="PROSITE" id="PS50835">
    <property type="entry name" value="IG_LIKE"/>
    <property type="match status" value="1"/>
</dbReference>
<organism evidence="3 4">
    <name type="scientific">Trichonephila clavata</name>
    <name type="common">Joro spider</name>
    <name type="synonym">Nephila clavata</name>
    <dbReference type="NCBI Taxonomy" id="2740835"/>
    <lineage>
        <taxon>Eukaryota</taxon>
        <taxon>Metazoa</taxon>
        <taxon>Ecdysozoa</taxon>
        <taxon>Arthropoda</taxon>
        <taxon>Chelicerata</taxon>
        <taxon>Arachnida</taxon>
        <taxon>Araneae</taxon>
        <taxon>Araneomorphae</taxon>
        <taxon>Entelegynae</taxon>
        <taxon>Araneoidea</taxon>
        <taxon>Nephilidae</taxon>
        <taxon>Trichonephila</taxon>
    </lineage>
</organism>
<accession>A0A8X6KDB0</accession>
<evidence type="ECO:0000313" key="4">
    <source>
        <dbReference type="Proteomes" id="UP000887116"/>
    </source>
</evidence>
<dbReference type="OrthoDB" id="6431884at2759"/>